<sequence length="69" mass="7888">MNSDMSSDEHQIIYEQYFVDVEDPSTSSVIDEDVDLDVTGETPLESDDKLVDYFIRYCVDLVFSVSVRA</sequence>
<dbReference type="AlphaFoldDB" id="A0A914R1D5"/>
<reference evidence="2" key="1">
    <citation type="submission" date="2022-11" db="UniProtKB">
        <authorList>
            <consortium name="WormBaseParasite"/>
        </authorList>
    </citation>
    <scope>IDENTIFICATION</scope>
</reference>
<protein>
    <submittedName>
        <fullName evidence="2">Uncharacterized protein</fullName>
    </submittedName>
</protein>
<dbReference type="Proteomes" id="UP000887564">
    <property type="component" value="Unplaced"/>
</dbReference>
<dbReference type="WBParaSite" id="PEQ_0000041501-mRNA-1">
    <property type="protein sequence ID" value="PEQ_0000041501-mRNA-1"/>
    <property type="gene ID" value="PEQ_0000041501"/>
</dbReference>
<evidence type="ECO:0000313" key="1">
    <source>
        <dbReference type="Proteomes" id="UP000887564"/>
    </source>
</evidence>
<accession>A0A914R1D5</accession>
<proteinExistence type="predicted"/>
<evidence type="ECO:0000313" key="2">
    <source>
        <dbReference type="WBParaSite" id="PEQ_0000041501-mRNA-1"/>
    </source>
</evidence>
<keyword evidence="1" id="KW-1185">Reference proteome</keyword>
<organism evidence="1 2">
    <name type="scientific">Parascaris equorum</name>
    <name type="common">Equine roundworm</name>
    <dbReference type="NCBI Taxonomy" id="6256"/>
    <lineage>
        <taxon>Eukaryota</taxon>
        <taxon>Metazoa</taxon>
        <taxon>Ecdysozoa</taxon>
        <taxon>Nematoda</taxon>
        <taxon>Chromadorea</taxon>
        <taxon>Rhabditida</taxon>
        <taxon>Spirurina</taxon>
        <taxon>Ascaridomorpha</taxon>
        <taxon>Ascaridoidea</taxon>
        <taxon>Ascarididae</taxon>
        <taxon>Parascaris</taxon>
    </lineage>
</organism>
<name>A0A914R1D5_PAREQ</name>